<dbReference type="NCBIfam" id="TIGR00876">
    <property type="entry name" value="tal_mycobact"/>
    <property type="match status" value="1"/>
</dbReference>
<dbReference type="GO" id="GO:0005737">
    <property type="term" value="C:cytoplasm"/>
    <property type="evidence" value="ECO:0007669"/>
    <property type="project" value="UniProtKB-SubCell"/>
</dbReference>
<evidence type="ECO:0000256" key="4">
    <source>
        <dbReference type="ARBA" id="ARBA00008426"/>
    </source>
</evidence>
<organism evidence="12 13">
    <name type="scientific">Dethiosulfovibrio salsuginis</name>
    <dbReference type="NCBI Taxonomy" id="561720"/>
    <lineage>
        <taxon>Bacteria</taxon>
        <taxon>Thermotogati</taxon>
        <taxon>Synergistota</taxon>
        <taxon>Synergistia</taxon>
        <taxon>Synergistales</taxon>
        <taxon>Dethiosulfovibrionaceae</taxon>
        <taxon>Dethiosulfovibrio</taxon>
    </lineage>
</organism>
<dbReference type="InterPro" id="IPR001585">
    <property type="entry name" value="TAL/FSA"/>
</dbReference>
<comment type="function">
    <text evidence="1 11">Transaldolase is important for the balance of metabolites in the pentose-phosphate pathway.</text>
</comment>
<dbReference type="STRING" id="561720.SAMN06275492_10461"/>
<comment type="pathway">
    <text evidence="3 11">Carbohydrate degradation; pentose phosphate pathway; D-glyceraldehyde 3-phosphate and beta-D-fructose 6-phosphate from D-ribose 5-phosphate and D-xylulose 5-phosphate (non-oxidative stage): step 2/3.</text>
</comment>
<dbReference type="GO" id="GO:0006098">
    <property type="term" value="P:pentose-phosphate shunt"/>
    <property type="evidence" value="ECO:0007669"/>
    <property type="project" value="UniProtKB-UniRule"/>
</dbReference>
<comment type="subcellular location">
    <subcellularLocation>
        <location evidence="2 11">Cytoplasm</location>
    </subcellularLocation>
</comment>
<gene>
    <name evidence="11" type="primary">tal</name>
    <name evidence="12" type="ORF">SAMN06275492_10461</name>
</gene>
<dbReference type="HAMAP" id="MF_00493">
    <property type="entry name" value="Transaldolase_2"/>
    <property type="match status" value="1"/>
</dbReference>
<dbReference type="GO" id="GO:0005975">
    <property type="term" value="P:carbohydrate metabolic process"/>
    <property type="evidence" value="ECO:0007669"/>
    <property type="project" value="InterPro"/>
</dbReference>
<evidence type="ECO:0000313" key="13">
    <source>
        <dbReference type="Proteomes" id="UP000193355"/>
    </source>
</evidence>
<evidence type="ECO:0000256" key="2">
    <source>
        <dbReference type="ARBA" id="ARBA00004496"/>
    </source>
</evidence>
<evidence type="ECO:0000256" key="7">
    <source>
        <dbReference type="ARBA" id="ARBA00022679"/>
    </source>
</evidence>
<dbReference type="Proteomes" id="UP000193355">
    <property type="component" value="Unassembled WGS sequence"/>
</dbReference>
<evidence type="ECO:0000256" key="6">
    <source>
        <dbReference type="ARBA" id="ARBA00022490"/>
    </source>
</evidence>
<evidence type="ECO:0000313" key="12">
    <source>
        <dbReference type="EMBL" id="SMG17466.1"/>
    </source>
</evidence>
<feature type="active site" description="Schiff-base intermediate with substrate" evidence="11">
    <location>
        <position position="138"/>
    </location>
</feature>
<dbReference type="InterPro" id="IPR018225">
    <property type="entry name" value="Transaldolase_AS"/>
</dbReference>
<dbReference type="PIRSF" id="PIRSF036915">
    <property type="entry name" value="Trnald_Bac_Plnt"/>
    <property type="match status" value="1"/>
</dbReference>
<accession>A0A1X7IRF4</accession>
<evidence type="ECO:0000256" key="8">
    <source>
        <dbReference type="ARBA" id="ARBA00023126"/>
    </source>
</evidence>
<dbReference type="PANTHER" id="PTHR10683:SF31">
    <property type="entry name" value="TRANSALDOLASE"/>
    <property type="match status" value="1"/>
</dbReference>
<keyword evidence="13" id="KW-1185">Reference proteome</keyword>
<dbReference type="Gene3D" id="3.20.20.70">
    <property type="entry name" value="Aldolase class I"/>
    <property type="match status" value="1"/>
</dbReference>
<dbReference type="AlphaFoldDB" id="A0A1X7IRF4"/>
<name>A0A1X7IRF4_9BACT</name>
<dbReference type="PROSITE" id="PS01054">
    <property type="entry name" value="TRANSALDOLASE_1"/>
    <property type="match status" value="1"/>
</dbReference>
<evidence type="ECO:0000256" key="1">
    <source>
        <dbReference type="ARBA" id="ARBA00003518"/>
    </source>
</evidence>
<keyword evidence="7 11" id="KW-0808">Transferase</keyword>
<keyword evidence="6 11" id="KW-0963">Cytoplasm</keyword>
<evidence type="ECO:0000256" key="9">
    <source>
        <dbReference type="ARBA" id="ARBA00023270"/>
    </source>
</evidence>
<evidence type="ECO:0000256" key="11">
    <source>
        <dbReference type="HAMAP-Rule" id="MF_00493"/>
    </source>
</evidence>
<dbReference type="Pfam" id="PF00923">
    <property type="entry name" value="TAL_FSA"/>
    <property type="match status" value="1"/>
</dbReference>
<dbReference type="PANTHER" id="PTHR10683">
    <property type="entry name" value="TRANSALDOLASE"/>
    <property type="match status" value="1"/>
</dbReference>
<dbReference type="NCBIfam" id="NF002881">
    <property type="entry name" value="PRK03343.1"/>
    <property type="match status" value="1"/>
</dbReference>
<evidence type="ECO:0000256" key="10">
    <source>
        <dbReference type="ARBA" id="ARBA00048810"/>
    </source>
</evidence>
<comment type="similarity">
    <text evidence="4 11">Belongs to the transaldolase family. Type 2 subfamily.</text>
</comment>
<dbReference type="SUPFAM" id="SSF51569">
    <property type="entry name" value="Aldolase"/>
    <property type="match status" value="1"/>
</dbReference>
<evidence type="ECO:0000256" key="5">
    <source>
        <dbReference type="ARBA" id="ARBA00013151"/>
    </source>
</evidence>
<proteinExistence type="inferred from homology"/>
<dbReference type="EC" id="2.2.1.2" evidence="5 11"/>
<sequence>MSVLWKVSELGQSIWCDFISRELIDSGGLLDMVSQGVRGVTSNPAIFRKSIGEGQEYDGPISAFSRAGLSTEEIYEELVLDDVGRAADILLPVFQTTGGLDGYVSLEVDPRLADDRDGTVEQAVRLKKLLGRPNVMIKIPATEAGIAAIEQATSLGISVNATLIFSLDQSRKVNQAYIGGLEKRLARGEDVSSVRSVASLFVSRLDSALDPVLEAKGLGSMVTCSGVDNARLAYSGWGDVFSSSRWDALADKGACPQRMLWASTGTKSQSYRDTFYVEELMGPYTVNTVPPATMKAFMDHGVVEDRIGRDLDGAVSRREAMADSGIDLDQVTSSLMDQGVSAFVSAFDDLMGAIKTKASLS</sequence>
<keyword evidence="9 11" id="KW-0704">Schiff base</keyword>
<dbReference type="CDD" id="cd00955">
    <property type="entry name" value="Transaldolase_like"/>
    <property type="match status" value="1"/>
</dbReference>
<reference evidence="13" key="1">
    <citation type="submission" date="2017-04" db="EMBL/GenBank/DDBJ databases">
        <authorList>
            <person name="Varghese N."/>
            <person name="Submissions S."/>
        </authorList>
    </citation>
    <scope>NUCLEOTIDE SEQUENCE [LARGE SCALE GENOMIC DNA]</scope>
    <source>
        <strain evidence="13">USBA 82</strain>
    </source>
</reference>
<protein>
    <recommendedName>
        <fullName evidence="5 11">Transaldolase</fullName>
        <ecNumber evidence="5 11">2.2.1.2</ecNumber>
    </recommendedName>
</protein>
<keyword evidence="8 11" id="KW-0570">Pentose shunt</keyword>
<dbReference type="InterPro" id="IPR013785">
    <property type="entry name" value="Aldolase_TIM"/>
</dbReference>
<dbReference type="UniPathway" id="UPA00115">
    <property type="reaction ID" value="UER00414"/>
</dbReference>
<dbReference type="EMBL" id="FXBB01000004">
    <property type="protein sequence ID" value="SMG17466.1"/>
    <property type="molecule type" value="Genomic_DNA"/>
</dbReference>
<comment type="catalytic activity">
    <reaction evidence="10 11">
        <text>D-sedoheptulose 7-phosphate + D-glyceraldehyde 3-phosphate = D-erythrose 4-phosphate + beta-D-fructose 6-phosphate</text>
        <dbReference type="Rhea" id="RHEA:17053"/>
        <dbReference type="ChEBI" id="CHEBI:16897"/>
        <dbReference type="ChEBI" id="CHEBI:57483"/>
        <dbReference type="ChEBI" id="CHEBI:57634"/>
        <dbReference type="ChEBI" id="CHEBI:59776"/>
        <dbReference type="EC" id="2.2.1.2"/>
    </reaction>
</comment>
<dbReference type="GO" id="GO:0004801">
    <property type="term" value="F:transaldolase activity"/>
    <property type="evidence" value="ECO:0007669"/>
    <property type="project" value="UniProtKB-UniRule"/>
</dbReference>
<evidence type="ECO:0000256" key="3">
    <source>
        <dbReference type="ARBA" id="ARBA00004857"/>
    </source>
</evidence>
<dbReference type="InterPro" id="IPR004732">
    <property type="entry name" value="Transaldolase_2"/>
</dbReference>